<evidence type="ECO:0000256" key="1">
    <source>
        <dbReference type="ARBA" id="ARBA00004196"/>
    </source>
</evidence>
<keyword evidence="2" id="KW-0201">Cytochrome c-type biogenesis</keyword>
<comment type="subcellular location">
    <subcellularLocation>
        <location evidence="1">Cell envelope</location>
    </subcellularLocation>
</comment>
<reference evidence="5 6" key="1">
    <citation type="submission" date="2020-08" db="EMBL/GenBank/DDBJ databases">
        <title>Genomic Encyclopedia of Type Strains, Phase IV (KMG-IV): sequencing the most valuable type-strain genomes for metagenomic binning, comparative biology and taxonomic classification.</title>
        <authorList>
            <person name="Goeker M."/>
        </authorList>
    </citation>
    <scope>NUCLEOTIDE SEQUENCE [LARGE SCALE GENOMIC DNA]</scope>
    <source>
        <strain evidence="5 6">DSM 22548</strain>
    </source>
</reference>
<keyword evidence="5" id="KW-0413">Isomerase</keyword>
<dbReference type="AlphaFoldDB" id="A0A7W5Y1K7"/>
<dbReference type="EMBL" id="JACICA010000005">
    <property type="protein sequence ID" value="MBB3702745.1"/>
    <property type="molecule type" value="Genomic_DNA"/>
</dbReference>
<gene>
    <name evidence="5" type="ORF">FHS60_001214</name>
</gene>
<evidence type="ECO:0000256" key="3">
    <source>
        <dbReference type="ARBA" id="ARBA00023157"/>
    </source>
</evidence>
<proteinExistence type="predicted"/>
<dbReference type="PANTHER" id="PTHR42852:SF6">
    <property type="entry name" value="THIOL:DISULFIDE INTERCHANGE PROTEIN DSBE"/>
    <property type="match status" value="1"/>
</dbReference>
<accession>A0A7W5Y1K7</accession>
<dbReference type="RefSeq" id="WP_183696215.1">
    <property type="nucleotide sequence ID" value="NZ_JACICA010000005.1"/>
</dbReference>
<dbReference type="SUPFAM" id="SSF52833">
    <property type="entry name" value="Thioredoxin-like"/>
    <property type="match status" value="1"/>
</dbReference>
<name>A0A7W5Y1K7_9BACT</name>
<dbReference type="GO" id="GO:0030313">
    <property type="term" value="C:cell envelope"/>
    <property type="evidence" value="ECO:0007669"/>
    <property type="project" value="UniProtKB-SubCell"/>
</dbReference>
<organism evidence="5 6">
    <name type="scientific">Alloprevotella rava</name>
    <dbReference type="NCBI Taxonomy" id="671218"/>
    <lineage>
        <taxon>Bacteria</taxon>
        <taxon>Pseudomonadati</taxon>
        <taxon>Bacteroidota</taxon>
        <taxon>Bacteroidia</taxon>
        <taxon>Bacteroidales</taxon>
        <taxon>Prevotellaceae</taxon>
        <taxon>Alloprevotella</taxon>
    </lineage>
</organism>
<evidence type="ECO:0000313" key="6">
    <source>
        <dbReference type="Proteomes" id="UP000541425"/>
    </source>
</evidence>
<evidence type="ECO:0000313" key="5">
    <source>
        <dbReference type="EMBL" id="MBB3702745.1"/>
    </source>
</evidence>
<dbReference type="Gene3D" id="3.40.30.10">
    <property type="entry name" value="Glutaredoxin"/>
    <property type="match status" value="1"/>
</dbReference>
<keyword evidence="4" id="KW-0676">Redox-active center</keyword>
<dbReference type="GO" id="GO:0016853">
    <property type="term" value="F:isomerase activity"/>
    <property type="evidence" value="ECO:0007669"/>
    <property type="project" value="UniProtKB-KW"/>
</dbReference>
<dbReference type="InterPro" id="IPR036249">
    <property type="entry name" value="Thioredoxin-like_sf"/>
</dbReference>
<dbReference type="GO" id="GO:0017004">
    <property type="term" value="P:cytochrome complex assembly"/>
    <property type="evidence" value="ECO:0007669"/>
    <property type="project" value="UniProtKB-KW"/>
</dbReference>
<dbReference type="PANTHER" id="PTHR42852">
    <property type="entry name" value="THIOL:DISULFIDE INTERCHANGE PROTEIN DSBE"/>
    <property type="match status" value="1"/>
</dbReference>
<evidence type="ECO:0000256" key="2">
    <source>
        <dbReference type="ARBA" id="ARBA00022748"/>
    </source>
</evidence>
<dbReference type="InterPro" id="IPR050553">
    <property type="entry name" value="Thioredoxin_ResA/DsbE_sf"/>
</dbReference>
<sequence>MKQLFITLLLLTCTVTGWSKTFKTIKTPKVTACAIPFKEKITVREVVLTDTATTLHLCIESPAGDPFILNKSSYLKDESGHRYPLRSAEGVMLDQPISSPKNGPTQFALHFAPMPQRVGMFDFIGGDDFYSFMLLGIHDKNTPLTTPRLEALAESHPYVLPTEWFKNDSITIRGRIMDYDAAKFGFNHLECYYENIFEKEQGLLMLNIAPDGTFEKKFPACYPVREAFFAGNSNIAFSEIPFFARPGETIDVTVQKNARGQYECQYNNGSCKDAERWLKAKLPFNGIMNALRYFNGPFSQAQPLAETLWKNALTLLALTSERDGFTPMEEQLALADLQVSFASALIEYAMNREDDFSKKAEANGQKEPSGADKAEMDALNDPSNFKLLSRIPFDNPMLTASSSFPVLINRLRFAPPVFSGQFASLGKMDSVKITANIQQKILNNKRAALKKLMGCNDSNLILQICIYKDIQENFKEWRNNEALILGILADTSLTEQERLAEAESLPALNNMLSPYLEVLSSPFIRQQADLFCSAAMMEQDIATPLPANNAAAERIRQLSARFPGRYLLIDFWGMGCSPCRAAIQKSKDLRASIAQRKDVKLIFIAAENTPQGSEAYRKYVKEWLADEECICLSPAEYNQLCELFRFNAIPHYETITPEGGRVREDLSINGFHNFDDEFARLQQQAQSAQPAAIGVPADAVEGMIINFNEK</sequence>
<keyword evidence="3" id="KW-1015">Disulfide bond</keyword>
<protein>
    <submittedName>
        <fullName evidence="5">Thiol-disulfide isomerase/thioredoxin</fullName>
    </submittedName>
</protein>
<dbReference type="Proteomes" id="UP000541425">
    <property type="component" value="Unassembled WGS sequence"/>
</dbReference>
<evidence type="ECO:0000256" key="4">
    <source>
        <dbReference type="ARBA" id="ARBA00023284"/>
    </source>
</evidence>
<comment type="caution">
    <text evidence="5">The sequence shown here is derived from an EMBL/GenBank/DDBJ whole genome shotgun (WGS) entry which is preliminary data.</text>
</comment>